<accession>K2MMN2</accession>
<feature type="transmembrane region" description="Helical" evidence="2">
    <location>
        <begin position="343"/>
        <end position="368"/>
    </location>
</feature>
<feature type="region of interest" description="Disordered" evidence="1">
    <location>
        <begin position="86"/>
        <end position="108"/>
    </location>
</feature>
<dbReference type="Proteomes" id="UP000007350">
    <property type="component" value="Unassembled WGS sequence"/>
</dbReference>
<name>K2MMN2_TRYCR</name>
<reference evidence="3 4" key="1">
    <citation type="journal article" date="2012" name="BMC Genomics">
        <title>Comparative genomic analysis of human infective Trypanosoma cruzi lineages with the bat-restricted subspecies T. cruzi marinkellei.</title>
        <authorList>
            <person name="Franzen O."/>
            <person name="Talavera-Lopez C."/>
            <person name="Ochaya S."/>
            <person name="Butler C.E."/>
            <person name="Messenger L.A."/>
            <person name="Lewis M.D."/>
            <person name="Llewellyn M.S."/>
            <person name="Marinkelle C.J."/>
            <person name="Tyler K.M."/>
            <person name="Miles M.A."/>
            <person name="Andersson B."/>
        </authorList>
    </citation>
    <scope>NUCLEOTIDE SEQUENCE [LARGE SCALE GENOMIC DNA]</scope>
    <source>
        <strain evidence="3 4">B7</strain>
    </source>
</reference>
<gene>
    <name evidence="3" type="ORF">MOQ_009355</name>
</gene>
<feature type="compositionally biased region" description="Basic residues" evidence="1">
    <location>
        <begin position="457"/>
        <end position="468"/>
    </location>
</feature>
<evidence type="ECO:0000313" key="4">
    <source>
        <dbReference type="Proteomes" id="UP000007350"/>
    </source>
</evidence>
<feature type="compositionally biased region" description="Basic and acidic residues" evidence="1">
    <location>
        <begin position="419"/>
        <end position="432"/>
    </location>
</feature>
<evidence type="ECO:0000313" key="3">
    <source>
        <dbReference type="EMBL" id="EKF26934.1"/>
    </source>
</evidence>
<comment type="caution">
    <text evidence="3">The sequence shown here is derived from an EMBL/GenBank/DDBJ whole genome shotgun (WGS) entry which is preliminary data.</text>
</comment>
<feature type="transmembrane region" description="Helical" evidence="2">
    <location>
        <begin position="252"/>
        <end position="278"/>
    </location>
</feature>
<feature type="transmembrane region" description="Helical" evidence="2">
    <location>
        <begin position="285"/>
        <end position="304"/>
    </location>
</feature>
<keyword evidence="2" id="KW-0812">Transmembrane</keyword>
<protein>
    <submittedName>
        <fullName evidence="3">Uncharacterized protein</fullName>
    </submittedName>
</protein>
<dbReference type="OrthoDB" id="248776at2759"/>
<sequence length="487" mass="54173">MRTSIIPPNGSVNCTKRGRRMQLLAVALFAFIALATTTVVSAEKVLKHPSASSSGRCANGVKAYLVQTVKRRAEVAASESRARADLNEARSIVEEEKSGQREPKGDTQERVRAAWSKFESASAAAQKFDAAVLNSHGKLPLECILEVDALRVTDPNAESWFGQIMHELEKVALHLRLYGETLRGMVLFNLAEYESAVSSFYEFVEVFSAKSQQAYNEIQQRKNKVTFGEENGGLREFAELALIYMRYITLALVPWMTVFSMSVLLIIFAPFFLSAVLLPQLVWRVWVQLFFLHYTYGLTVDGVFNSLQQYFGLLTEKDWAGLQERFITALLTLATAEGSLGTFYNGIIATTLVISTVVLLFTFIYYWVKLPYSLISRKAEGGGKRQARNQPRKGAPQSFSSGGNTTATTTTTTAANAGFKEKSPAHVSEAARHSTRMSGRSTGDGGGNTGNSSEKTVRRRHELRKLKKIKHYTYMFKSGERTSKRDL</sequence>
<dbReference type="AlphaFoldDB" id="K2MMN2"/>
<evidence type="ECO:0000256" key="1">
    <source>
        <dbReference type="SAM" id="MobiDB-lite"/>
    </source>
</evidence>
<dbReference type="EMBL" id="AHKC01019609">
    <property type="protein sequence ID" value="EKF26934.1"/>
    <property type="molecule type" value="Genomic_DNA"/>
</dbReference>
<keyword evidence="2" id="KW-1133">Transmembrane helix</keyword>
<proteinExistence type="predicted"/>
<keyword evidence="4" id="KW-1185">Reference proteome</keyword>
<feature type="compositionally biased region" description="Low complexity" evidence="1">
    <location>
        <begin position="404"/>
        <end position="417"/>
    </location>
</feature>
<organism evidence="3 4">
    <name type="scientific">Trypanosoma cruzi marinkellei</name>
    <dbReference type="NCBI Taxonomy" id="85056"/>
    <lineage>
        <taxon>Eukaryota</taxon>
        <taxon>Discoba</taxon>
        <taxon>Euglenozoa</taxon>
        <taxon>Kinetoplastea</taxon>
        <taxon>Metakinetoplastina</taxon>
        <taxon>Trypanosomatida</taxon>
        <taxon>Trypanosomatidae</taxon>
        <taxon>Trypanosoma</taxon>
        <taxon>Schizotrypanum</taxon>
    </lineage>
</organism>
<keyword evidence="2" id="KW-0472">Membrane</keyword>
<evidence type="ECO:0000256" key="2">
    <source>
        <dbReference type="SAM" id="Phobius"/>
    </source>
</evidence>
<feature type="region of interest" description="Disordered" evidence="1">
    <location>
        <begin position="382"/>
        <end position="468"/>
    </location>
</feature>